<evidence type="ECO:0000256" key="13">
    <source>
        <dbReference type="SAM" id="Phobius"/>
    </source>
</evidence>
<dbReference type="PRINTS" id="PR00410">
    <property type="entry name" value="PHEHYDRXLASE"/>
</dbReference>
<dbReference type="InterPro" id="IPR001433">
    <property type="entry name" value="OxRdtase_FAD/NAD-bd"/>
</dbReference>
<dbReference type="PROSITE" id="PS00197">
    <property type="entry name" value="2FE2S_FER_1"/>
    <property type="match status" value="1"/>
</dbReference>
<dbReference type="PANTHER" id="PTHR47354:SF8">
    <property type="entry name" value="1,2-PHENYLACETYL-COA EPOXIDASE, SUBUNIT E"/>
    <property type="match status" value="1"/>
</dbReference>
<evidence type="ECO:0000256" key="4">
    <source>
        <dbReference type="ARBA" id="ARBA00022692"/>
    </source>
</evidence>
<feature type="transmembrane region" description="Helical" evidence="13">
    <location>
        <begin position="50"/>
        <end position="72"/>
    </location>
</feature>
<keyword evidence="10" id="KW-0408">Iron</keyword>
<dbReference type="InterPro" id="IPR006058">
    <property type="entry name" value="2Fe2S_fd_BS"/>
</dbReference>
<dbReference type="Proteomes" id="UP000715441">
    <property type="component" value="Unassembled WGS sequence"/>
</dbReference>
<dbReference type="PROSITE" id="PS51085">
    <property type="entry name" value="2FE2S_FER_2"/>
    <property type="match status" value="1"/>
</dbReference>
<organism evidence="16 17">
    <name type="scientific">Amycolatopsis acididurans</name>
    <dbReference type="NCBI Taxonomy" id="2724524"/>
    <lineage>
        <taxon>Bacteria</taxon>
        <taxon>Bacillati</taxon>
        <taxon>Actinomycetota</taxon>
        <taxon>Actinomycetes</taxon>
        <taxon>Pseudonocardiales</taxon>
        <taxon>Pseudonocardiaceae</taxon>
        <taxon>Amycolatopsis</taxon>
    </lineage>
</organism>
<dbReference type="InterPro" id="IPR008333">
    <property type="entry name" value="Cbr1-like_FAD-bd_dom"/>
</dbReference>
<evidence type="ECO:0000256" key="5">
    <source>
        <dbReference type="ARBA" id="ARBA00022714"/>
    </source>
</evidence>
<dbReference type="CDD" id="cd06214">
    <property type="entry name" value="PA_degradation_oxidoreductase_like"/>
    <property type="match status" value="1"/>
</dbReference>
<keyword evidence="11" id="KW-0411">Iron-sulfur</keyword>
<evidence type="ECO:0000256" key="12">
    <source>
        <dbReference type="ARBA" id="ARBA00023136"/>
    </source>
</evidence>
<keyword evidence="17" id="KW-1185">Reference proteome</keyword>
<dbReference type="PANTHER" id="PTHR47354">
    <property type="entry name" value="NADH OXIDOREDUCTASE HCR"/>
    <property type="match status" value="1"/>
</dbReference>
<feature type="transmembrane region" description="Helical" evidence="13">
    <location>
        <begin position="92"/>
        <end position="111"/>
    </location>
</feature>
<dbReference type="SUPFAM" id="SSF63380">
    <property type="entry name" value="Riboflavin synthase domain-like"/>
    <property type="match status" value="1"/>
</dbReference>
<evidence type="ECO:0000256" key="7">
    <source>
        <dbReference type="ARBA" id="ARBA00022827"/>
    </source>
</evidence>
<dbReference type="PROSITE" id="PS51384">
    <property type="entry name" value="FAD_FR"/>
    <property type="match status" value="1"/>
</dbReference>
<keyword evidence="12 13" id="KW-0472">Membrane</keyword>
<gene>
    <name evidence="16" type="ORF">HFP15_05670</name>
</gene>
<dbReference type="Pfam" id="PF00970">
    <property type="entry name" value="FAD_binding_6"/>
    <property type="match status" value="1"/>
</dbReference>
<sequence>MNPQFWWFAARAGGLVAWALLTATVVWGLLLRTRLLPRTPPRSLLGLHRFLAGLAVAFTALHTLGLLLDTYLRFGVVDLLVPFAASWRPVPVAFGVLALYLLIAVTVTSVLMRRLGRKWWHRVHLAAYLLFWLATMHLLTAGTDSRQPALRLLVAGAIAAVLFLTLVRVFAPGATPPRAPSAPAFHPLRVLQVRRETPAVVSVLFAVPPWLATAYRHQPGQHVTVRTRVDRGVVCRPYSICTDSDETGVRIAVGHIPGGRLSTWIHTRLRVGDVLDVMTPTGVFTTEPDPSRSRHVLAVAAGSAITPVITIIGAVLAREPRSRCTLVYGNRTTGDILFADRLARLEHQYPGRLRIVHLLSREHPAAPLHHGRISADTLSALLPPPGPDPVDAYLCGPTAMTGEIREALLRRGLRDDRVHSEHFTAPSAKAPPETTTHEHGRHVTIVHNGLSSTVVARPGDTVLDSGLRAGLDLPYSCRAGVCGTCLAVTAGPGPQPILTCQTRSSPGATVDFDAAHQRPAER</sequence>
<dbReference type="SUPFAM" id="SSF52343">
    <property type="entry name" value="Ferredoxin reductase-like, C-terminal NADP-linked domain"/>
    <property type="match status" value="1"/>
</dbReference>
<evidence type="ECO:0000259" key="15">
    <source>
        <dbReference type="PROSITE" id="PS51384"/>
    </source>
</evidence>
<dbReference type="SUPFAM" id="SSF54292">
    <property type="entry name" value="2Fe-2S ferredoxin-like"/>
    <property type="match status" value="1"/>
</dbReference>
<dbReference type="RefSeq" id="WP_168512142.1">
    <property type="nucleotide sequence ID" value="NZ_JAAXLS010000002.1"/>
</dbReference>
<dbReference type="Pfam" id="PF00175">
    <property type="entry name" value="NAD_binding_1"/>
    <property type="match status" value="1"/>
</dbReference>
<dbReference type="EMBL" id="JAAXLS010000002">
    <property type="protein sequence ID" value="NKQ52363.1"/>
    <property type="molecule type" value="Genomic_DNA"/>
</dbReference>
<feature type="domain" description="2Fe-2S ferredoxin-type" evidence="14">
    <location>
        <begin position="441"/>
        <end position="516"/>
    </location>
</feature>
<feature type="transmembrane region" description="Helical" evidence="13">
    <location>
        <begin position="296"/>
        <end position="317"/>
    </location>
</feature>
<evidence type="ECO:0000256" key="11">
    <source>
        <dbReference type="ARBA" id="ARBA00023014"/>
    </source>
</evidence>
<evidence type="ECO:0000256" key="3">
    <source>
        <dbReference type="ARBA" id="ARBA00022630"/>
    </source>
</evidence>
<comment type="caution">
    <text evidence="16">The sequence shown here is derived from an EMBL/GenBank/DDBJ whole genome shotgun (WGS) entry which is preliminary data.</text>
</comment>
<dbReference type="Pfam" id="PF00111">
    <property type="entry name" value="Fer2"/>
    <property type="match status" value="1"/>
</dbReference>
<keyword evidence="9" id="KW-0560">Oxidoreductase</keyword>
<protein>
    <submittedName>
        <fullName evidence="16">2Fe-2S iron-sulfur cluster binding domain-containing protein</fullName>
    </submittedName>
</protein>
<dbReference type="InterPro" id="IPR050415">
    <property type="entry name" value="MRET"/>
</dbReference>
<dbReference type="InterPro" id="IPR013130">
    <property type="entry name" value="Fe3_Rdtase_TM_dom"/>
</dbReference>
<dbReference type="Gene3D" id="3.40.50.80">
    <property type="entry name" value="Nucleotide-binding domain of ferredoxin-NADP reductase (FNR) module"/>
    <property type="match status" value="1"/>
</dbReference>
<dbReference type="CDD" id="cd00207">
    <property type="entry name" value="fer2"/>
    <property type="match status" value="1"/>
</dbReference>
<accession>A0ABX1IXX8</accession>
<dbReference type="Gene3D" id="3.10.20.30">
    <property type="match status" value="1"/>
</dbReference>
<evidence type="ECO:0000256" key="6">
    <source>
        <dbReference type="ARBA" id="ARBA00022723"/>
    </source>
</evidence>
<evidence type="ECO:0000256" key="9">
    <source>
        <dbReference type="ARBA" id="ARBA00023002"/>
    </source>
</evidence>
<evidence type="ECO:0000256" key="1">
    <source>
        <dbReference type="ARBA" id="ARBA00001974"/>
    </source>
</evidence>
<feature type="domain" description="FAD-binding FR-type" evidence="15">
    <location>
        <begin position="183"/>
        <end position="287"/>
    </location>
</feature>
<evidence type="ECO:0000313" key="17">
    <source>
        <dbReference type="Proteomes" id="UP000715441"/>
    </source>
</evidence>
<keyword evidence="4 13" id="KW-0812">Transmembrane</keyword>
<keyword evidence="5" id="KW-0001">2Fe-2S</keyword>
<dbReference type="InterPro" id="IPR036010">
    <property type="entry name" value="2Fe-2S_ferredoxin-like_sf"/>
</dbReference>
<name>A0ABX1IXX8_9PSEU</name>
<dbReference type="Gene3D" id="2.40.30.10">
    <property type="entry name" value="Translation factors"/>
    <property type="match status" value="1"/>
</dbReference>
<feature type="transmembrane region" description="Helical" evidence="13">
    <location>
        <begin position="123"/>
        <end position="143"/>
    </location>
</feature>
<feature type="transmembrane region" description="Helical" evidence="13">
    <location>
        <begin position="149"/>
        <end position="171"/>
    </location>
</feature>
<comment type="subcellular location">
    <subcellularLocation>
        <location evidence="2">Membrane</location>
        <topology evidence="2">Multi-pass membrane protein</topology>
    </subcellularLocation>
</comment>
<dbReference type="InterPro" id="IPR017927">
    <property type="entry name" value="FAD-bd_FR_type"/>
</dbReference>
<evidence type="ECO:0000313" key="16">
    <source>
        <dbReference type="EMBL" id="NKQ52363.1"/>
    </source>
</evidence>
<feature type="transmembrane region" description="Helical" evidence="13">
    <location>
        <begin position="6"/>
        <end position="30"/>
    </location>
</feature>
<dbReference type="InterPro" id="IPR017938">
    <property type="entry name" value="Riboflavin_synthase-like_b-brl"/>
</dbReference>
<dbReference type="InterPro" id="IPR001041">
    <property type="entry name" value="2Fe-2S_ferredoxin-type"/>
</dbReference>
<evidence type="ECO:0000259" key="14">
    <source>
        <dbReference type="PROSITE" id="PS51085"/>
    </source>
</evidence>
<proteinExistence type="predicted"/>
<keyword evidence="3" id="KW-0285">Flavoprotein</keyword>
<keyword evidence="8 13" id="KW-1133">Transmembrane helix</keyword>
<keyword evidence="7" id="KW-0274">FAD</keyword>
<dbReference type="InterPro" id="IPR012675">
    <property type="entry name" value="Beta-grasp_dom_sf"/>
</dbReference>
<dbReference type="Pfam" id="PF01794">
    <property type="entry name" value="Ferric_reduct"/>
    <property type="match status" value="1"/>
</dbReference>
<dbReference type="InterPro" id="IPR039261">
    <property type="entry name" value="FNR_nucleotide-bd"/>
</dbReference>
<evidence type="ECO:0000256" key="2">
    <source>
        <dbReference type="ARBA" id="ARBA00004141"/>
    </source>
</evidence>
<evidence type="ECO:0000256" key="8">
    <source>
        <dbReference type="ARBA" id="ARBA00022989"/>
    </source>
</evidence>
<evidence type="ECO:0000256" key="10">
    <source>
        <dbReference type="ARBA" id="ARBA00023004"/>
    </source>
</evidence>
<comment type="cofactor">
    <cofactor evidence="1">
        <name>FAD</name>
        <dbReference type="ChEBI" id="CHEBI:57692"/>
    </cofactor>
</comment>
<reference evidence="16 17" key="1">
    <citation type="submission" date="2020-04" db="EMBL/GenBank/DDBJ databases">
        <title>Novel species.</title>
        <authorList>
            <person name="Teo W.F.A."/>
            <person name="Lipun K."/>
            <person name="Srisuk N."/>
            <person name="Duangmal K."/>
        </authorList>
    </citation>
    <scope>NUCLEOTIDE SEQUENCE [LARGE SCALE GENOMIC DNA]</scope>
    <source>
        <strain evidence="16 17">K13G38</strain>
    </source>
</reference>
<keyword evidence="6" id="KW-0479">Metal-binding</keyword>